<evidence type="ECO:0000256" key="2">
    <source>
        <dbReference type="ARBA" id="ARBA00023125"/>
    </source>
</evidence>
<sequence length="232" mass="25548">MQDVKPATKRARSATASAKGTEAEVAPPKPAQAKPAQLVERIRVDILGGRYHPGQWLKQAELESHYEASRADVRNALSLLVERGLVDHAVNQGFRISDRSNDDMREIIEMIVALETAAAPMIVARATDADIAALRAIAERFETLTRSGGEVELRLTNFDFHDALNAISGNRRLAATVRTLRECSSVRPFSRYRSFDGLQASSREHFDLLAALAARDAERLAALLRGHTSHLD</sequence>
<dbReference type="Gene3D" id="1.20.120.530">
    <property type="entry name" value="GntR ligand-binding domain-like"/>
    <property type="match status" value="1"/>
</dbReference>
<dbReference type="Pfam" id="PF00392">
    <property type="entry name" value="GntR"/>
    <property type="match status" value="1"/>
</dbReference>
<dbReference type="RefSeq" id="WP_420242221.1">
    <property type="nucleotide sequence ID" value="NZ_BOPV01000001.1"/>
</dbReference>
<dbReference type="SUPFAM" id="SSF46785">
    <property type="entry name" value="Winged helix' DNA-binding domain"/>
    <property type="match status" value="1"/>
</dbReference>
<evidence type="ECO:0000256" key="1">
    <source>
        <dbReference type="ARBA" id="ARBA00023015"/>
    </source>
</evidence>
<evidence type="ECO:0000313" key="7">
    <source>
        <dbReference type="Proteomes" id="UP000681075"/>
    </source>
</evidence>
<evidence type="ECO:0000259" key="5">
    <source>
        <dbReference type="PROSITE" id="PS50949"/>
    </source>
</evidence>
<keyword evidence="2" id="KW-0238">DNA-binding</keyword>
<proteinExistence type="predicted"/>
<dbReference type="PANTHER" id="PTHR43537:SF5">
    <property type="entry name" value="UXU OPERON TRANSCRIPTIONAL REGULATOR"/>
    <property type="match status" value="1"/>
</dbReference>
<name>A0A8S8X7E7_9PROT</name>
<keyword evidence="7" id="KW-1185">Reference proteome</keyword>
<evidence type="ECO:0000313" key="6">
    <source>
        <dbReference type="EMBL" id="GIL39123.1"/>
    </source>
</evidence>
<accession>A0A8S8X7E7</accession>
<dbReference type="InterPro" id="IPR036390">
    <property type="entry name" value="WH_DNA-bd_sf"/>
</dbReference>
<feature type="region of interest" description="Disordered" evidence="4">
    <location>
        <begin position="1"/>
        <end position="34"/>
    </location>
</feature>
<dbReference type="EMBL" id="BOPV01000001">
    <property type="protein sequence ID" value="GIL39123.1"/>
    <property type="molecule type" value="Genomic_DNA"/>
</dbReference>
<dbReference type="Pfam" id="PF07729">
    <property type="entry name" value="FCD"/>
    <property type="match status" value="1"/>
</dbReference>
<keyword evidence="3" id="KW-0804">Transcription</keyword>
<dbReference type="InterPro" id="IPR008920">
    <property type="entry name" value="TF_FadR/GntR_C"/>
</dbReference>
<keyword evidence="1" id="KW-0805">Transcription regulation</keyword>
<dbReference type="SUPFAM" id="SSF48008">
    <property type="entry name" value="GntR ligand-binding domain-like"/>
    <property type="match status" value="1"/>
</dbReference>
<gene>
    <name evidence="6" type="ORF">TMPK1_13600</name>
</gene>
<dbReference type="PROSITE" id="PS50949">
    <property type="entry name" value="HTH_GNTR"/>
    <property type="match status" value="1"/>
</dbReference>
<organism evidence="6 7">
    <name type="scientific">Roseiterribacter gracilis</name>
    <dbReference type="NCBI Taxonomy" id="2812848"/>
    <lineage>
        <taxon>Bacteria</taxon>
        <taxon>Pseudomonadati</taxon>
        <taxon>Pseudomonadota</taxon>
        <taxon>Alphaproteobacteria</taxon>
        <taxon>Rhodospirillales</taxon>
        <taxon>Roseiterribacteraceae</taxon>
        <taxon>Roseiterribacter</taxon>
    </lineage>
</organism>
<dbReference type="SMART" id="SM00345">
    <property type="entry name" value="HTH_GNTR"/>
    <property type="match status" value="1"/>
</dbReference>
<dbReference type="InterPro" id="IPR011711">
    <property type="entry name" value="GntR_C"/>
</dbReference>
<evidence type="ECO:0000256" key="4">
    <source>
        <dbReference type="SAM" id="MobiDB-lite"/>
    </source>
</evidence>
<dbReference type="Gene3D" id="1.10.10.10">
    <property type="entry name" value="Winged helix-like DNA-binding domain superfamily/Winged helix DNA-binding domain"/>
    <property type="match status" value="1"/>
</dbReference>
<dbReference type="AlphaFoldDB" id="A0A8S8X7E7"/>
<reference evidence="6" key="1">
    <citation type="submission" date="2021-02" db="EMBL/GenBank/DDBJ databases">
        <title>Genome sequence of Rhodospirillales sp. strain TMPK1 isolated from soil.</title>
        <authorList>
            <person name="Nakai R."/>
            <person name="Kusada H."/>
            <person name="Tamaki H."/>
        </authorList>
    </citation>
    <scope>NUCLEOTIDE SEQUENCE</scope>
    <source>
        <strain evidence="6">TMPK1</strain>
    </source>
</reference>
<evidence type="ECO:0000256" key="3">
    <source>
        <dbReference type="ARBA" id="ARBA00023163"/>
    </source>
</evidence>
<dbReference type="InterPro" id="IPR000524">
    <property type="entry name" value="Tscrpt_reg_HTH_GntR"/>
</dbReference>
<dbReference type="GO" id="GO:0003700">
    <property type="term" value="F:DNA-binding transcription factor activity"/>
    <property type="evidence" value="ECO:0007669"/>
    <property type="project" value="InterPro"/>
</dbReference>
<dbReference type="InterPro" id="IPR036388">
    <property type="entry name" value="WH-like_DNA-bd_sf"/>
</dbReference>
<feature type="domain" description="HTH gntR-type" evidence="5">
    <location>
        <begin position="32"/>
        <end position="99"/>
    </location>
</feature>
<dbReference type="SMART" id="SM00895">
    <property type="entry name" value="FCD"/>
    <property type="match status" value="1"/>
</dbReference>
<dbReference type="GO" id="GO:0003677">
    <property type="term" value="F:DNA binding"/>
    <property type="evidence" value="ECO:0007669"/>
    <property type="project" value="UniProtKB-KW"/>
</dbReference>
<dbReference type="PANTHER" id="PTHR43537">
    <property type="entry name" value="TRANSCRIPTIONAL REGULATOR, GNTR FAMILY"/>
    <property type="match status" value="1"/>
</dbReference>
<dbReference type="Proteomes" id="UP000681075">
    <property type="component" value="Unassembled WGS sequence"/>
</dbReference>
<protein>
    <submittedName>
        <fullName evidence="6">GntR family transcriptional regulator</fullName>
    </submittedName>
</protein>
<comment type="caution">
    <text evidence="6">The sequence shown here is derived from an EMBL/GenBank/DDBJ whole genome shotgun (WGS) entry which is preliminary data.</text>
</comment>